<dbReference type="RefSeq" id="WP_135986817.1">
    <property type="nucleotide sequence ID" value="NZ_JAASQM010000001.1"/>
</dbReference>
<reference evidence="2 3" key="1">
    <citation type="submission" date="2019-04" db="EMBL/GenBank/DDBJ databases">
        <title>Sphingomonas psychrotolerans sp. nov., isolated from soil in the Tianshan Mountains, Xinjiang, China.</title>
        <authorList>
            <person name="Luo Y."/>
            <person name="Sheng H."/>
        </authorList>
    </citation>
    <scope>NUCLEOTIDE SEQUENCE [LARGE SCALE GENOMIC DNA]</scope>
    <source>
        <strain evidence="2 3">KIS18-15</strain>
    </source>
</reference>
<comment type="caution">
    <text evidence="2">The sequence shown here is derived from an EMBL/GenBank/DDBJ whole genome shotgun (WGS) entry which is preliminary data.</text>
</comment>
<dbReference type="AlphaFoldDB" id="A0A4S1WCN9"/>
<gene>
    <name evidence="2" type="ORF">E5A74_16925</name>
</gene>
<name>A0A4S1WCN9_9SPHN</name>
<keyword evidence="1" id="KW-0732">Signal</keyword>
<accession>A0A4S1WCN9</accession>
<dbReference type="EMBL" id="SRXU01000008">
    <property type="protein sequence ID" value="TGX39200.1"/>
    <property type="molecule type" value="Genomic_DNA"/>
</dbReference>
<evidence type="ECO:0000313" key="2">
    <source>
        <dbReference type="EMBL" id="TGX39200.1"/>
    </source>
</evidence>
<evidence type="ECO:0000256" key="1">
    <source>
        <dbReference type="SAM" id="SignalP"/>
    </source>
</evidence>
<protein>
    <submittedName>
        <fullName evidence="2">Uncharacterized protein</fullName>
    </submittedName>
</protein>
<proteinExistence type="predicted"/>
<organism evidence="2 3">
    <name type="scientific">Sphingomonas naasensis</name>
    <dbReference type="NCBI Taxonomy" id="1344951"/>
    <lineage>
        <taxon>Bacteria</taxon>
        <taxon>Pseudomonadati</taxon>
        <taxon>Pseudomonadota</taxon>
        <taxon>Alphaproteobacteria</taxon>
        <taxon>Sphingomonadales</taxon>
        <taxon>Sphingomonadaceae</taxon>
        <taxon>Sphingomonas</taxon>
    </lineage>
</organism>
<sequence length="163" mass="16805">MLRSLASGAAVAAALSLAMPAAAQDDRHERRGTSWRSIVGALVLGSLFGVPTSADTGVEDGISVEIDPDGYHAPPGEAPPGSPEQIAEARCGDAVEAAAQRYAGSAEVVSITSYVALGKRVIIKGKVDLAQGFSDAVKPQHKFRCELRRGSAPDVRIDGLSPA</sequence>
<keyword evidence="3" id="KW-1185">Reference proteome</keyword>
<feature type="signal peptide" evidence="1">
    <location>
        <begin position="1"/>
        <end position="23"/>
    </location>
</feature>
<feature type="chain" id="PRO_5020719197" evidence="1">
    <location>
        <begin position="24"/>
        <end position="163"/>
    </location>
</feature>
<evidence type="ECO:0000313" key="3">
    <source>
        <dbReference type="Proteomes" id="UP000309848"/>
    </source>
</evidence>
<dbReference type="Proteomes" id="UP000309848">
    <property type="component" value="Unassembled WGS sequence"/>
</dbReference>